<evidence type="ECO:0008006" key="2">
    <source>
        <dbReference type="Google" id="ProtNLM"/>
    </source>
</evidence>
<reference evidence="1" key="1">
    <citation type="submission" date="2023-04" db="EMBL/GenBank/DDBJ databases">
        <title>Characterization and genome study of newly isolated Alicyclobacillus-specific phaga.</title>
        <authorList>
            <person name="Shymialevich D."/>
            <person name="Wojcicki M."/>
            <person name="Srednicka P."/>
            <person name="Swider O."/>
        </authorList>
    </citation>
    <scope>NUCLEOTIDE SEQUENCE</scope>
</reference>
<evidence type="ECO:0000313" key="1">
    <source>
        <dbReference type="EMBL" id="WJJ55312.1"/>
    </source>
</evidence>
<dbReference type="EMBL" id="OQ846916">
    <property type="protein sequence ID" value="WJJ55312.1"/>
    <property type="molecule type" value="Genomic_DNA"/>
</dbReference>
<name>A0AAT9V8R8_9CAUD</name>
<dbReference type="PANTHER" id="PTHR34817:SF1">
    <property type="entry name" value="NUCLEOTIDYLTRANSFERASE"/>
    <property type="match status" value="1"/>
</dbReference>
<protein>
    <recommendedName>
        <fullName evidence="2">Nucleotidyltransferase</fullName>
    </recommendedName>
</protein>
<dbReference type="Pfam" id="PF10127">
    <property type="entry name" value="RlaP"/>
    <property type="match status" value="1"/>
</dbReference>
<proteinExistence type="predicted"/>
<gene>
    <name evidence="1" type="ORF">QB910_000068</name>
</gene>
<sequence length="259" mass="30844">MSNTKIFSCLVGSHNYNLNDENSDKDYKVFTMPSFKDLYYNHMDSKMSVGETEDFDTHDVRKLGQLLWKSNVNYMEILFSNEIIWHQEHSPLRVLFLPEIRNKIAKMNLPYLYKSCKGMYYNKMKYIHKGTSGTQHLVEKYGYDTKQALHAFRILDFCFKYAENGFSDFKEAITYDNSEREFMLSIKSGYFTFPQFEQMIERKFVNQFLPLEETFFAQKENEFTKLLLEAAIYNAVYDGIQKEVMGVERYEQGCKEERQ</sequence>
<organism evidence="1">
    <name type="scientific">Alicyclobacillus phage KKP_3916</name>
    <dbReference type="NCBI Taxonomy" id="3040651"/>
    <lineage>
        <taxon>Viruses</taxon>
        <taxon>Duplodnaviria</taxon>
        <taxon>Heunggongvirae</taxon>
        <taxon>Uroviricota</taxon>
        <taxon>Caudoviricetes</taxon>
    </lineage>
</organism>
<dbReference type="PANTHER" id="PTHR34817">
    <property type="entry name" value="NUCLEOTIDYLTRANSFERASE"/>
    <property type="match status" value="1"/>
</dbReference>
<dbReference type="InterPro" id="IPR018775">
    <property type="entry name" value="RlaP"/>
</dbReference>
<accession>A0AAT9V8R8</accession>